<dbReference type="InterPro" id="IPR009351">
    <property type="entry name" value="AlkZ-like"/>
</dbReference>
<gene>
    <name evidence="2" type="ORF">GCM10010334_53680</name>
</gene>
<feature type="compositionally biased region" description="Gly residues" evidence="1">
    <location>
        <begin position="1"/>
        <end position="12"/>
    </location>
</feature>
<name>A0A918X1Y5_9ACTN</name>
<proteinExistence type="predicted"/>
<evidence type="ECO:0000313" key="2">
    <source>
        <dbReference type="EMBL" id="GHD04617.1"/>
    </source>
</evidence>
<evidence type="ECO:0000313" key="3">
    <source>
        <dbReference type="Proteomes" id="UP000638353"/>
    </source>
</evidence>
<dbReference type="EMBL" id="BMVC01000011">
    <property type="protein sequence ID" value="GHD04617.1"/>
    <property type="molecule type" value="Genomic_DNA"/>
</dbReference>
<dbReference type="PANTHER" id="PTHR38479">
    <property type="entry name" value="LMO0824 PROTEIN"/>
    <property type="match status" value="1"/>
</dbReference>
<reference evidence="2" key="2">
    <citation type="submission" date="2020-09" db="EMBL/GenBank/DDBJ databases">
        <authorList>
            <person name="Sun Q."/>
            <person name="Ohkuma M."/>
        </authorList>
    </citation>
    <scope>NUCLEOTIDE SEQUENCE</scope>
    <source>
        <strain evidence="2">JCM 4637</strain>
    </source>
</reference>
<dbReference type="Proteomes" id="UP000638353">
    <property type="component" value="Unassembled WGS sequence"/>
</dbReference>
<comment type="caution">
    <text evidence="2">The sequence shown here is derived from an EMBL/GenBank/DDBJ whole genome shotgun (WGS) entry which is preliminary data.</text>
</comment>
<evidence type="ECO:0000256" key="1">
    <source>
        <dbReference type="SAM" id="MobiDB-lite"/>
    </source>
</evidence>
<protein>
    <recommendedName>
        <fullName evidence="4">Winged helix DNA-binding domain-containing protein</fullName>
    </recommendedName>
</protein>
<reference evidence="2" key="1">
    <citation type="journal article" date="2014" name="Int. J. Syst. Evol. Microbiol.">
        <title>Complete genome sequence of Corynebacterium casei LMG S-19264T (=DSM 44701T), isolated from a smear-ripened cheese.</title>
        <authorList>
            <consortium name="US DOE Joint Genome Institute (JGI-PGF)"/>
            <person name="Walter F."/>
            <person name="Albersmeier A."/>
            <person name="Kalinowski J."/>
            <person name="Ruckert C."/>
        </authorList>
    </citation>
    <scope>NUCLEOTIDE SEQUENCE</scope>
    <source>
        <strain evidence="2">JCM 4637</strain>
    </source>
</reference>
<organism evidence="2 3">
    <name type="scientific">Streptomyces finlayi</name>
    <dbReference type="NCBI Taxonomy" id="67296"/>
    <lineage>
        <taxon>Bacteria</taxon>
        <taxon>Bacillati</taxon>
        <taxon>Actinomycetota</taxon>
        <taxon>Actinomycetes</taxon>
        <taxon>Kitasatosporales</taxon>
        <taxon>Streptomycetaceae</taxon>
        <taxon>Streptomyces</taxon>
    </lineage>
</organism>
<accession>A0A918X1Y5</accession>
<dbReference type="PANTHER" id="PTHR38479:SF2">
    <property type="entry name" value="WINGED HELIX DNA-BINDING DOMAIN-CONTAINING PROTEIN"/>
    <property type="match status" value="1"/>
</dbReference>
<sequence length="413" mass="44938">MSGSEPGSGSGSEPGVTRPTAPHAPCGTIIRVTISARELNRATLGRQLLLERHDLTVTDAVRRIVALQAQHAPSPYLALWNRIEGFEPADLDAAFSSRAVVKATLMRITLHAVAADDYQPFRSAVQPTLYGSGLSSRFTDTGLTLADARELAAELLVFAKETRTSAEVKEWLAERVGAERRDDAFRGVLVYAPLHHVPTGGPWSYGARPSFVTAGADPVQEGREVDVPALRQLILRYLAGFGPASVADVAQFGLVPRTPVRQVLRELAGEVEELPGPDGTVLYDLPGALRPDADVPTPVRLLPMWDSTLLAYADRSRMIPPELRKVVIRNNGDVLPTLLVDGYVAGVWRLVDDAVEVTAFRDLRPGQWEEVAQEAGALASLLAGRDPRTYSRYHHWWAKLPEGEVQAFRAGDA</sequence>
<feature type="region of interest" description="Disordered" evidence="1">
    <location>
        <begin position="1"/>
        <end position="24"/>
    </location>
</feature>
<dbReference type="AlphaFoldDB" id="A0A918X1Y5"/>
<evidence type="ECO:0008006" key="4">
    <source>
        <dbReference type="Google" id="ProtNLM"/>
    </source>
</evidence>
<dbReference type="Pfam" id="PF06224">
    <property type="entry name" value="AlkZ-like"/>
    <property type="match status" value="1"/>
</dbReference>